<dbReference type="AlphaFoldDB" id="A0A8H3IW12"/>
<proteinExistence type="predicted"/>
<organism evidence="2 3">
    <name type="scientific">Imshaugia aleurites</name>
    <dbReference type="NCBI Taxonomy" id="172621"/>
    <lineage>
        <taxon>Eukaryota</taxon>
        <taxon>Fungi</taxon>
        <taxon>Dikarya</taxon>
        <taxon>Ascomycota</taxon>
        <taxon>Pezizomycotina</taxon>
        <taxon>Lecanoromycetes</taxon>
        <taxon>OSLEUM clade</taxon>
        <taxon>Lecanoromycetidae</taxon>
        <taxon>Lecanorales</taxon>
        <taxon>Lecanorineae</taxon>
        <taxon>Parmeliaceae</taxon>
        <taxon>Imshaugia</taxon>
    </lineage>
</organism>
<dbReference type="InterPro" id="IPR011990">
    <property type="entry name" value="TPR-like_helical_dom_sf"/>
</dbReference>
<evidence type="ECO:0000313" key="2">
    <source>
        <dbReference type="EMBL" id="CAF9935980.1"/>
    </source>
</evidence>
<dbReference type="EMBL" id="CAJPDT010000087">
    <property type="protein sequence ID" value="CAF9935980.1"/>
    <property type="molecule type" value="Genomic_DNA"/>
</dbReference>
<reference evidence="2" key="1">
    <citation type="submission" date="2021-03" db="EMBL/GenBank/DDBJ databases">
        <authorList>
            <person name="Tagirdzhanova G."/>
        </authorList>
    </citation>
    <scope>NUCLEOTIDE SEQUENCE</scope>
</reference>
<accession>A0A8H3IW12</accession>
<evidence type="ECO:0000313" key="3">
    <source>
        <dbReference type="Proteomes" id="UP000664534"/>
    </source>
</evidence>
<dbReference type="Gene3D" id="1.25.40.10">
    <property type="entry name" value="Tetratricopeptide repeat domain"/>
    <property type="match status" value="1"/>
</dbReference>
<evidence type="ECO:0000259" key="1">
    <source>
        <dbReference type="Pfam" id="PF14420"/>
    </source>
</evidence>
<protein>
    <recommendedName>
        <fullName evidence="1">Clr5 domain-containing protein</fullName>
    </recommendedName>
</protein>
<name>A0A8H3IW12_9LECA</name>
<dbReference type="InterPro" id="IPR025676">
    <property type="entry name" value="Clr5_dom"/>
</dbReference>
<feature type="domain" description="Clr5" evidence="1">
    <location>
        <begin position="1"/>
        <end position="25"/>
    </location>
</feature>
<dbReference type="OrthoDB" id="3563341at2759"/>
<dbReference type="Pfam" id="PF14420">
    <property type="entry name" value="Clr5"/>
    <property type="match status" value="1"/>
</dbReference>
<sequence>MEAYHDFSASKHMYEEHFKEWGVRKDSKRTKTDDIDEDVLRHTQTQVVLSNPNTNKYDNTNNPKLSQEMDLANAIDPGTLWSRPKVALATHDSHIASGYSQSLIPDFTGCDSLNDSEYLAIGTDDRQTSHVPVASGRVYVPSHTVDRMPDHASSEFQVLETILRSVHLCIACPEIGYENQVLPLGRGPQELFWGELKHGIYLLKISADDRAFPVLHKTVQLAPGAFAESPTSFVQELFSTLSPVNTTKCSAVRLSLLRAFSDLAKQSLGGRHPVTIICSELQEDRTSREISERCLSFMIDLLTSMRGMSYALTITTQLALIQLLRRNKDIERAGIMARTVLSSSTALFGVHSLSARLALRALEHVLMDQNEWRQALEVCSSIVGQASSTEERVEPQHHDECAIHTMEDIAKIYDNLGRPESCIAWLDRAAKSAYNLFGSCAATTHIIDKLVGAFVGSGEHEDAKLWQWIRMARGDGVL</sequence>
<comment type="caution">
    <text evidence="2">The sequence shown here is derived from an EMBL/GenBank/DDBJ whole genome shotgun (WGS) entry which is preliminary data.</text>
</comment>
<gene>
    <name evidence="2" type="ORF">IMSHALPRED_010416</name>
</gene>
<dbReference type="Proteomes" id="UP000664534">
    <property type="component" value="Unassembled WGS sequence"/>
</dbReference>
<keyword evidence="3" id="KW-1185">Reference proteome</keyword>